<proteinExistence type="predicted"/>
<name>A0A4U0UZB1_9PEZI</name>
<evidence type="ECO:0000313" key="2">
    <source>
        <dbReference type="Proteomes" id="UP000308768"/>
    </source>
</evidence>
<evidence type="ECO:0000313" key="1">
    <source>
        <dbReference type="EMBL" id="TKA41467.1"/>
    </source>
</evidence>
<protein>
    <submittedName>
        <fullName evidence="1">Uncharacterized protein</fullName>
    </submittedName>
</protein>
<comment type="caution">
    <text evidence="1">The sequence shown here is derived from an EMBL/GenBank/DDBJ whole genome shotgun (WGS) entry which is preliminary data.</text>
</comment>
<dbReference type="AlphaFoldDB" id="A0A4U0UZB1"/>
<sequence length="294" mass="33392">MEGGVARTHSTYIMKSWIVFHMDSTVEAPCLLTLPAEIRTLILEYVFASGPSLHGDGFKNHGCPGGISLHDSYTATSNLAPLLTCRQFYADANLYALSRTSFTASSLFCNVRSRLAVLHPTQIEALRSIAFVADARHFRDLLSWGPYAFGVPGLRLHTLTIVLYRSSYCHYLFDFTAVLVRFLRNLSGVQKLVVVRNNARVQGSFRTWYNRLVGLLLKVDHHERYECVPARPEKTWWKWEYDAEAQSFCLEALPAKEEGVEEALYMEMMRPLIDQLVESMSVEDRHITYLTGAS</sequence>
<dbReference type="EMBL" id="NAJN01003273">
    <property type="protein sequence ID" value="TKA41467.1"/>
    <property type="molecule type" value="Genomic_DNA"/>
</dbReference>
<keyword evidence="2" id="KW-1185">Reference proteome</keyword>
<gene>
    <name evidence="1" type="ORF">B0A49_13292</name>
</gene>
<dbReference type="Proteomes" id="UP000308768">
    <property type="component" value="Unassembled WGS sequence"/>
</dbReference>
<accession>A0A4U0UZB1</accession>
<dbReference type="OrthoDB" id="3786918at2759"/>
<reference evidence="1 2" key="1">
    <citation type="submission" date="2017-03" db="EMBL/GenBank/DDBJ databases">
        <title>Genomes of endolithic fungi from Antarctica.</title>
        <authorList>
            <person name="Coleine C."/>
            <person name="Masonjones S."/>
            <person name="Stajich J.E."/>
        </authorList>
    </citation>
    <scope>NUCLEOTIDE SEQUENCE [LARGE SCALE GENOMIC DNA]</scope>
    <source>
        <strain evidence="1 2">CCFEE 5187</strain>
    </source>
</reference>
<organism evidence="1 2">
    <name type="scientific">Cryomyces minteri</name>
    <dbReference type="NCBI Taxonomy" id="331657"/>
    <lineage>
        <taxon>Eukaryota</taxon>
        <taxon>Fungi</taxon>
        <taxon>Dikarya</taxon>
        <taxon>Ascomycota</taxon>
        <taxon>Pezizomycotina</taxon>
        <taxon>Dothideomycetes</taxon>
        <taxon>Dothideomycetes incertae sedis</taxon>
        <taxon>Cryomyces</taxon>
    </lineage>
</organism>